<dbReference type="Proteomes" id="UP001157418">
    <property type="component" value="Unassembled WGS sequence"/>
</dbReference>
<organism evidence="2 3">
    <name type="scientific">Lactuca virosa</name>
    <dbReference type="NCBI Taxonomy" id="75947"/>
    <lineage>
        <taxon>Eukaryota</taxon>
        <taxon>Viridiplantae</taxon>
        <taxon>Streptophyta</taxon>
        <taxon>Embryophyta</taxon>
        <taxon>Tracheophyta</taxon>
        <taxon>Spermatophyta</taxon>
        <taxon>Magnoliopsida</taxon>
        <taxon>eudicotyledons</taxon>
        <taxon>Gunneridae</taxon>
        <taxon>Pentapetalae</taxon>
        <taxon>asterids</taxon>
        <taxon>campanulids</taxon>
        <taxon>Asterales</taxon>
        <taxon>Asteraceae</taxon>
        <taxon>Cichorioideae</taxon>
        <taxon>Cichorieae</taxon>
        <taxon>Lactucinae</taxon>
        <taxon>Lactuca</taxon>
    </lineage>
</organism>
<name>A0AAU9MLY5_9ASTR</name>
<sequence length="178" mass="19382">MKSKRSQHPPSPPINPLSNSSEQQENEAVGATVDRHYIPPPLQSATIALLPLSSHRIPASGSVGGDRWWWGLPTTATTTSSGSTAALLLPSSQYNGDRRGKKEQGLGFVWGCSDQQKRKRDEVRLEWFFGGRRRSGSRWSLVVEWRLAGGAVAISRLSEVATPSCSLKSGTKERNGLS</sequence>
<gene>
    <name evidence="2" type="ORF">LVIROSA_LOCUS14926</name>
</gene>
<proteinExistence type="predicted"/>
<evidence type="ECO:0000313" key="3">
    <source>
        <dbReference type="Proteomes" id="UP001157418"/>
    </source>
</evidence>
<keyword evidence="3" id="KW-1185">Reference proteome</keyword>
<reference evidence="2 3" key="1">
    <citation type="submission" date="2022-01" db="EMBL/GenBank/DDBJ databases">
        <authorList>
            <person name="Xiong W."/>
            <person name="Schranz E."/>
        </authorList>
    </citation>
    <scope>NUCLEOTIDE SEQUENCE [LARGE SCALE GENOMIC DNA]</scope>
</reference>
<protein>
    <submittedName>
        <fullName evidence="2">Uncharacterized protein</fullName>
    </submittedName>
</protein>
<feature type="region of interest" description="Disordered" evidence="1">
    <location>
        <begin position="1"/>
        <end position="29"/>
    </location>
</feature>
<dbReference type="EMBL" id="CAKMRJ010002223">
    <property type="protein sequence ID" value="CAH1427960.1"/>
    <property type="molecule type" value="Genomic_DNA"/>
</dbReference>
<evidence type="ECO:0000256" key="1">
    <source>
        <dbReference type="SAM" id="MobiDB-lite"/>
    </source>
</evidence>
<comment type="caution">
    <text evidence="2">The sequence shown here is derived from an EMBL/GenBank/DDBJ whole genome shotgun (WGS) entry which is preliminary data.</text>
</comment>
<evidence type="ECO:0000313" key="2">
    <source>
        <dbReference type="EMBL" id="CAH1427960.1"/>
    </source>
</evidence>
<dbReference type="AlphaFoldDB" id="A0AAU9MLY5"/>
<accession>A0AAU9MLY5</accession>